<proteinExistence type="predicted"/>
<gene>
    <name evidence="9" type="ORF">GSCOC_T00016248001</name>
</gene>
<evidence type="ECO:0000256" key="1">
    <source>
        <dbReference type="ARBA" id="ARBA00004196"/>
    </source>
</evidence>
<keyword evidence="4 8" id="KW-0732">Signal</keyword>
<evidence type="ECO:0000256" key="5">
    <source>
        <dbReference type="ARBA" id="ARBA00022737"/>
    </source>
</evidence>
<protein>
    <recommendedName>
        <fullName evidence="11">Leucine-rich repeat-containing N-terminal plant-type domain-containing protein</fullName>
    </recommendedName>
</protein>
<accession>A0A068U6H3</accession>
<dbReference type="GO" id="GO:0009860">
    <property type="term" value="P:pollen tube growth"/>
    <property type="evidence" value="ECO:0007669"/>
    <property type="project" value="EnsemblPlants"/>
</dbReference>
<keyword evidence="7" id="KW-0325">Glycoprotein</keyword>
<dbReference type="Pfam" id="PF00560">
    <property type="entry name" value="LRR_1"/>
    <property type="match status" value="3"/>
</dbReference>
<dbReference type="SUPFAM" id="SSF52058">
    <property type="entry name" value="L domain-like"/>
    <property type="match status" value="1"/>
</dbReference>
<dbReference type="PhylomeDB" id="A0A068U6H3"/>
<dbReference type="EMBL" id="HG739095">
    <property type="protein sequence ID" value="CDP03769.1"/>
    <property type="molecule type" value="Genomic_DNA"/>
</dbReference>
<keyword evidence="6" id="KW-0472">Membrane</keyword>
<keyword evidence="3" id="KW-0433">Leucine-rich repeat</keyword>
<keyword evidence="5" id="KW-0677">Repeat</keyword>
<dbReference type="OrthoDB" id="676979at2759"/>
<sequence length="462" mass="50720">MAPKLSPHTVLAFCFVLMPSFVVSQQPLNSAEQEAVYQVLHSINPEVPWRSLFPDDLCSSAPHGVVCDFFDDNATVSSHITELSFGYVSDYSPNPPCTPDSTLNASLFSPFTHLRKLFFYKCLTETSVPLPDFSSLGPSLEELVFVENPSLLGSLSGRMSTLTSLRRLVLTGTNVSGNIPDGFGNLINLEQLTLSRNNFSGEISLNFEKLKKLKVLDLSQNRFRGNVPRSLGNGSIELLKLDLSFNAFSGKIPDNLKSLKNLEFLDLSYNRFGNFGLPLFLGEMPSLKEVYLSGNLLGGRIPEMWENLRGILGMGLSGNGLVGNIPASMGVNLRNLCYLGLDNNKLEGTVPEEFGLLESVRELNLENNYLSGKVPFSTKFLAKIGDKLKLDGNPELCADEELRSAKVGSSLGKLKPCNEPYIPTYALLHGDSPHQSSASCLSMLSGFVFLLWLYMDIHLTVS</sequence>
<dbReference type="InterPro" id="IPR001611">
    <property type="entry name" value="Leu-rich_rpt"/>
</dbReference>
<dbReference type="InterPro" id="IPR051848">
    <property type="entry name" value="PGIP"/>
</dbReference>
<evidence type="ECO:0000256" key="6">
    <source>
        <dbReference type="ARBA" id="ARBA00023136"/>
    </source>
</evidence>
<evidence type="ECO:0000256" key="4">
    <source>
        <dbReference type="ARBA" id="ARBA00022729"/>
    </source>
</evidence>
<dbReference type="InterPro" id="IPR032675">
    <property type="entry name" value="LRR_dom_sf"/>
</dbReference>
<keyword evidence="10" id="KW-1185">Reference proteome</keyword>
<reference evidence="10" key="1">
    <citation type="journal article" date="2014" name="Science">
        <title>The coffee genome provides insight into the convergent evolution of caffeine biosynthesis.</title>
        <authorList>
            <person name="Denoeud F."/>
            <person name="Carretero-Paulet L."/>
            <person name="Dereeper A."/>
            <person name="Droc G."/>
            <person name="Guyot R."/>
            <person name="Pietrella M."/>
            <person name="Zheng C."/>
            <person name="Alberti A."/>
            <person name="Anthony F."/>
            <person name="Aprea G."/>
            <person name="Aury J.M."/>
            <person name="Bento P."/>
            <person name="Bernard M."/>
            <person name="Bocs S."/>
            <person name="Campa C."/>
            <person name="Cenci A."/>
            <person name="Combes M.C."/>
            <person name="Crouzillat D."/>
            <person name="Da Silva C."/>
            <person name="Daddiego L."/>
            <person name="De Bellis F."/>
            <person name="Dussert S."/>
            <person name="Garsmeur O."/>
            <person name="Gayraud T."/>
            <person name="Guignon V."/>
            <person name="Jahn K."/>
            <person name="Jamilloux V."/>
            <person name="Joet T."/>
            <person name="Labadie K."/>
            <person name="Lan T."/>
            <person name="Leclercq J."/>
            <person name="Lepelley M."/>
            <person name="Leroy T."/>
            <person name="Li L.T."/>
            <person name="Librado P."/>
            <person name="Lopez L."/>
            <person name="Munoz A."/>
            <person name="Noel B."/>
            <person name="Pallavicini A."/>
            <person name="Perrotta G."/>
            <person name="Poncet V."/>
            <person name="Pot D."/>
            <person name="Priyono X."/>
            <person name="Rigoreau M."/>
            <person name="Rouard M."/>
            <person name="Rozas J."/>
            <person name="Tranchant-Dubreuil C."/>
            <person name="VanBuren R."/>
            <person name="Zhang Q."/>
            <person name="Andrade A.C."/>
            <person name="Argout X."/>
            <person name="Bertrand B."/>
            <person name="de Kochko A."/>
            <person name="Graziosi G."/>
            <person name="Henry R.J."/>
            <person name="Jayarama X."/>
            <person name="Ming R."/>
            <person name="Nagai C."/>
            <person name="Rounsley S."/>
            <person name="Sankoff D."/>
            <person name="Giuliano G."/>
            <person name="Albert V.A."/>
            <person name="Wincker P."/>
            <person name="Lashermes P."/>
        </authorList>
    </citation>
    <scope>NUCLEOTIDE SEQUENCE [LARGE SCALE GENOMIC DNA]</scope>
    <source>
        <strain evidence="10">cv. DH200-94</strain>
    </source>
</reference>
<dbReference type="GO" id="GO:0051707">
    <property type="term" value="P:response to other organism"/>
    <property type="evidence" value="ECO:0007669"/>
    <property type="project" value="UniProtKB-ARBA"/>
</dbReference>
<evidence type="ECO:0008006" key="11">
    <source>
        <dbReference type="Google" id="ProtNLM"/>
    </source>
</evidence>
<dbReference type="FunCoup" id="A0A068U6H3">
    <property type="interactions" value="5"/>
</dbReference>
<dbReference type="AlphaFoldDB" id="A0A068U6H3"/>
<dbReference type="Gramene" id="CDP03769">
    <property type="protein sequence ID" value="CDP03769"/>
    <property type="gene ID" value="GSCOC_T00016248001"/>
</dbReference>
<evidence type="ECO:0000256" key="7">
    <source>
        <dbReference type="ARBA" id="ARBA00023180"/>
    </source>
</evidence>
<evidence type="ECO:0000256" key="2">
    <source>
        <dbReference type="ARBA" id="ARBA00004370"/>
    </source>
</evidence>
<evidence type="ECO:0000313" key="9">
    <source>
        <dbReference type="EMBL" id="CDP03769.1"/>
    </source>
</evidence>
<organism evidence="9 10">
    <name type="scientific">Coffea canephora</name>
    <name type="common">Robusta coffee</name>
    <dbReference type="NCBI Taxonomy" id="49390"/>
    <lineage>
        <taxon>Eukaryota</taxon>
        <taxon>Viridiplantae</taxon>
        <taxon>Streptophyta</taxon>
        <taxon>Embryophyta</taxon>
        <taxon>Tracheophyta</taxon>
        <taxon>Spermatophyta</taxon>
        <taxon>Magnoliopsida</taxon>
        <taxon>eudicotyledons</taxon>
        <taxon>Gunneridae</taxon>
        <taxon>Pentapetalae</taxon>
        <taxon>asterids</taxon>
        <taxon>lamiids</taxon>
        <taxon>Gentianales</taxon>
        <taxon>Rubiaceae</taxon>
        <taxon>Ixoroideae</taxon>
        <taxon>Gardenieae complex</taxon>
        <taxon>Bertiereae - Coffeeae clade</taxon>
        <taxon>Coffeeae</taxon>
        <taxon>Coffea</taxon>
    </lineage>
</organism>
<dbReference type="PANTHER" id="PTHR48059:SF36">
    <property type="entry name" value="LEUCINE-RICH REPEAT DOMAIN, L DOMAIN-CONTAINING PROTEIN-RELATED"/>
    <property type="match status" value="1"/>
</dbReference>
<dbReference type="OMA" id="INSAIPW"/>
<dbReference type="Gene3D" id="3.80.10.10">
    <property type="entry name" value="Ribonuclease Inhibitor"/>
    <property type="match status" value="2"/>
</dbReference>
<comment type="subcellular location">
    <subcellularLocation>
        <location evidence="1">Cell envelope</location>
    </subcellularLocation>
    <subcellularLocation>
        <location evidence="2">Membrane</location>
    </subcellularLocation>
</comment>
<dbReference type="Proteomes" id="UP000295252">
    <property type="component" value="Chromosome I"/>
</dbReference>
<dbReference type="GO" id="GO:0006952">
    <property type="term" value="P:defense response"/>
    <property type="evidence" value="ECO:0007669"/>
    <property type="project" value="UniProtKB-ARBA"/>
</dbReference>
<dbReference type="InParanoid" id="A0A068U6H3"/>
<evidence type="ECO:0000256" key="3">
    <source>
        <dbReference type="ARBA" id="ARBA00022614"/>
    </source>
</evidence>
<dbReference type="GO" id="GO:0016324">
    <property type="term" value="C:apical plasma membrane"/>
    <property type="evidence" value="ECO:0007669"/>
    <property type="project" value="EnsemblPlants"/>
</dbReference>
<dbReference type="PANTHER" id="PTHR48059">
    <property type="entry name" value="POLYGALACTURONASE INHIBITOR 1"/>
    <property type="match status" value="1"/>
</dbReference>
<feature type="chain" id="PRO_5001657664" description="Leucine-rich repeat-containing N-terminal plant-type domain-containing protein" evidence="8">
    <location>
        <begin position="25"/>
        <end position="462"/>
    </location>
</feature>
<evidence type="ECO:0000256" key="8">
    <source>
        <dbReference type="SAM" id="SignalP"/>
    </source>
</evidence>
<name>A0A068U6H3_COFCA</name>
<evidence type="ECO:0000313" key="10">
    <source>
        <dbReference type="Proteomes" id="UP000295252"/>
    </source>
</evidence>
<dbReference type="InterPro" id="IPR003591">
    <property type="entry name" value="Leu-rich_rpt_typical-subtyp"/>
</dbReference>
<dbReference type="SMART" id="SM00369">
    <property type="entry name" value="LRR_TYP"/>
    <property type="match status" value="5"/>
</dbReference>
<feature type="signal peptide" evidence="8">
    <location>
        <begin position="1"/>
        <end position="24"/>
    </location>
</feature>
<dbReference type="FunFam" id="3.80.10.10:FF:000041">
    <property type="entry name" value="LRR receptor-like serine/threonine-protein kinase ERECTA"/>
    <property type="match status" value="1"/>
</dbReference>
<dbReference type="Pfam" id="PF13855">
    <property type="entry name" value="LRR_8"/>
    <property type="match status" value="2"/>
</dbReference>